<dbReference type="EMBL" id="JAGGLQ010000022">
    <property type="protein sequence ID" value="MBP2041234.1"/>
    <property type="molecule type" value="Genomic_DNA"/>
</dbReference>
<name>A0ABS4LGI2_STRAV</name>
<dbReference type="Gene3D" id="2.60.40.150">
    <property type="entry name" value="C2 domain"/>
    <property type="match status" value="1"/>
</dbReference>
<keyword evidence="3" id="KW-1185">Reference proteome</keyword>
<reference evidence="2 3" key="1">
    <citation type="submission" date="2021-03" db="EMBL/GenBank/DDBJ databases">
        <title>Genomic Encyclopedia of Type Strains, Phase IV (KMG-IV): sequencing the most valuable type-strain genomes for metagenomic binning, comparative biology and taxonomic classification.</title>
        <authorList>
            <person name="Goeker M."/>
        </authorList>
    </citation>
    <scope>NUCLEOTIDE SEQUENCE [LARGE SCALE GENOMIC DNA]</scope>
    <source>
        <strain evidence="2 3">DSM 40526</strain>
    </source>
</reference>
<accession>A0ABS4LGI2</accession>
<protein>
    <submittedName>
        <fullName evidence="2">Ca2+-dependent lipid-binding protein</fullName>
    </submittedName>
</protein>
<dbReference type="InterPro" id="IPR000008">
    <property type="entry name" value="C2_dom"/>
</dbReference>
<dbReference type="PANTHER" id="PTHR47052">
    <property type="entry name" value="CONSERVED SERINE PROLINE-RICH PROTEIN (AFU_ORTHOLOGUE AFUA_2G01790)"/>
    <property type="match status" value="1"/>
</dbReference>
<comment type="caution">
    <text evidence="2">The sequence shown here is derived from an EMBL/GenBank/DDBJ whole genome shotgun (WGS) entry which is preliminary data.</text>
</comment>
<dbReference type="SUPFAM" id="SSF49562">
    <property type="entry name" value="C2 domain (Calcium/lipid-binding domain, CaLB)"/>
    <property type="match status" value="1"/>
</dbReference>
<sequence length="85" mass="9351">MGTPSHETKVKVEAGRDATWNETFTFTLQESGTTVDLEVYDKDTLNADLIGGTKIPLETVLQQGKASAWYPIGKASKSAAKYRWT</sequence>
<evidence type="ECO:0000313" key="2">
    <source>
        <dbReference type="EMBL" id="MBP2041234.1"/>
    </source>
</evidence>
<dbReference type="PROSITE" id="PS50004">
    <property type="entry name" value="C2"/>
    <property type="match status" value="1"/>
</dbReference>
<dbReference type="PANTHER" id="PTHR47052:SF3">
    <property type="entry name" value="INGRESSION PROTEIN 1"/>
    <property type="match status" value="1"/>
</dbReference>
<organism evidence="2 3">
    <name type="scientific">Streptomyces avidinii</name>
    <dbReference type="NCBI Taxonomy" id="1895"/>
    <lineage>
        <taxon>Bacteria</taxon>
        <taxon>Bacillati</taxon>
        <taxon>Actinomycetota</taxon>
        <taxon>Actinomycetes</taxon>
        <taxon>Kitasatosporales</taxon>
        <taxon>Streptomycetaceae</taxon>
        <taxon>Streptomyces</taxon>
    </lineage>
</organism>
<evidence type="ECO:0000313" key="3">
    <source>
        <dbReference type="Proteomes" id="UP001519310"/>
    </source>
</evidence>
<proteinExistence type="predicted"/>
<evidence type="ECO:0000259" key="1">
    <source>
        <dbReference type="PROSITE" id="PS50004"/>
    </source>
</evidence>
<dbReference type="Proteomes" id="UP001519310">
    <property type="component" value="Unassembled WGS sequence"/>
</dbReference>
<dbReference type="InterPro" id="IPR035892">
    <property type="entry name" value="C2_domain_sf"/>
</dbReference>
<feature type="domain" description="C2" evidence="1">
    <location>
        <begin position="1"/>
        <end position="70"/>
    </location>
</feature>
<gene>
    <name evidence="2" type="ORF">J2Z77_007091</name>
</gene>
<dbReference type="Pfam" id="PF00168">
    <property type="entry name" value="C2"/>
    <property type="match status" value="1"/>
</dbReference>
<dbReference type="InterPro" id="IPR052981">
    <property type="entry name" value="Ingression_C2_domain"/>
</dbReference>